<dbReference type="AlphaFoldDB" id="A0A5B8CGG4"/>
<evidence type="ECO:0000256" key="3">
    <source>
        <dbReference type="ARBA" id="ARBA00022630"/>
    </source>
</evidence>
<dbReference type="PANTHER" id="PTHR43884:SF20">
    <property type="entry name" value="ACYL-COA DEHYDROGENASE FADE28"/>
    <property type="match status" value="1"/>
</dbReference>
<dbReference type="GO" id="GO:0050660">
    <property type="term" value="F:flavin adenine dinucleotide binding"/>
    <property type="evidence" value="ECO:0007669"/>
    <property type="project" value="InterPro"/>
</dbReference>
<keyword evidence="5" id="KW-0560">Oxidoreductase</keyword>
<dbReference type="InterPro" id="IPR036250">
    <property type="entry name" value="AcylCo_DH-like_C"/>
</dbReference>
<dbReference type="InterPro" id="IPR037069">
    <property type="entry name" value="AcylCoA_DH/ox_N_sf"/>
</dbReference>
<reference evidence="8 9" key="1">
    <citation type="submission" date="2019-06" db="EMBL/GenBank/DDBJ databases">
        <title>Genome organization and adaptive potential of archetypical organophosphate degarding Sphingobium fuliginis ATCC 27551.</title>
        <authorList>
            <person name="Sarwar A."/>
            <person name="Parthasarathy S."/>
            <person name="Singh C."/>
            <person name="Siddavattam D."/>
        </authorList>
    </citation>
    <scope>NUCLEOTIDE SEQUENCE [LARGE SCALE GENOMIC DNA]</scope>
    <source>
        <strain evidence="8 9">ATCC 27551</strain>
    </source>
</reference>
<organism evidence="8 9">
    <name type="scientific">Sphingobium fuliginis ATCC 27551</name>
    <dbReference type="NCBI Taxonomy" id="1208342"/>
    <lineage>
        <taxon>Bacteria</taxon>
        <taxon>Pseudomonadati</taxon>
        <taxon>Pseudomonadota</taxon>
        <taxon>Alphaproteobacteria</taxon>
        <taxon>Sphingomonadales</taxon>
        <taxon>Sphingomonadaceae</taxon>
        <taxon>Sphingobium</taxon>
    </lineage>
</organism>
<dbReference type="InterPro" id="IPR009100">
    <property type="entry name" value="AcylCoA_DH/oxidase_NM_dom_sf"/>
</dbReference>
<evidence type="ECO:0000256" key="2">
    <source>
        <dbReference type="ARBA" id="ARBA00009347"/>
    </source>
</evidence>
<evidence type="ECO:0000259" key="6">
    <source>
        <dbReference type="Pfam" id="PF00441"/>
    </source>
</evidence>
<dbReference type="InterPro" id="IPR013786">
    <property type="entry name" value="AcylCoA_DH/ox_N"/>
</dbReference>
<feature type="domain" description="Acyl-CoA dehydrogenase/oxidase C-terminal" evidence="6">
    <location>
        <begin position="228"/>
        <end position="363"/>
    </location>
</feature>
<dbReference type="CDD" id="cd00567">
    <property type="entry name" value="ACAD"/>
    <property type="match status" value="1"/>
</dbReference>
<protein>
    <submittedName>
        <fullName evidence="8">Acyl-CoA dehydrogenase</fullName>
    </submittedName>
</protein>
<dbReference type="RefSeq" id="WP_140042338.1">
    <property type="nucleotide sequence ID" value="NZ_CP041016.1"/>
</dbReference>
<dbReference type="SUPFAM" id="SSF47203">
    <property type="entry name" value="Acyl-CoA dehydrogenase C-terminal domain-like"/>
    <property type="match status" value="1"/>
</dbReference>
<comment type="similarity">
    <text evidence="2">Belongs to the acyl-CoA dehydrogenase family.</text>
</comment>
<dbReference type="Pfam" id="PF02771">
    <property type="entry name" value="Acyl-CoA_dh_N"/>
    <property type="match status" value="1"/>
</dbReference>
<dbReference type="Gene3D" id="1.20.140.10">
    <property type="entry name" value="Butyryl-CoA Dehydrogenase, subunit A, domain 3"/>
    <property type="match status" value="1"/>
</dbReference>
<dbReference type="Proteomes" id="UP000311469">
    <property type="component" value="Chromosome cSF1"/>
</dbReference>
<dbReference type="Gene3D" id="2.40.110.10">
    <property type="entry name" value="Butyryl-CoA Dehydrogenase, subunit A, domain 2"/>
    <property type="match status" value="1"/>
</dbReference>
<evidence type="ECO:0000313" key="8">
    <source>
        <dbReference type="EMBL" id="QDC37772.1"/>
    </source>
</evidence>
<evidence type="ECO:0000256" key="1">
    <source>
        <dbReference type="ARBA" id="ARBA00001974"/>
    </source>
</evidence>
<dbReference type="EMBL" id="CP041016">
    <property type="protein sequence ID" value="QDC37772.1"/>
    <property type="molecule type" value="Genomic_DNA"/>
</dbReference>
<keyword evidence="3" id="KW-0285">Flavoprotein</keyword>
<accession>A0A5B8CGG4</accession>
<dbReference type="SUPFAM" id="SSF56645">
    <property type="entry name" value="Acyl-CoA dehydrogenase NM domain-like"/>
    <property type="match status" value="1"/>
</dbReference>
<dbReference type="Gene3D" id="1.10.540.10">
    <property type="entry name" value="Acyl-CoA dehydrogenase/oxidase, N-terminal domain"/>
    <property type="match status" value="1"/>
</dbReference>
<dbReference type="KEGG" id="sufl:FIL70_11590"/>
<evidence type="ECO:0000313" key="9">
    <source>
        <dbReference type="Proteomes" id="UP000311469"/>
    </source>
</evidence>
<evidence type="ECO:0000259" key="7">
    <source>
        <dbReference type="Pfam" id="PF02771"/>
    </source>
</evidence>
<comment type="cofactor">
    <cofactor evidence="1">
        <name>FAD</name>
        <dbReference type="ChEBI" id="CHEBI:57692"/>
    </cofactor>
</comment>
<dbReference type="InterPro" id="IPR046373">
    <property type="entry name" value="Acyl-CoA_Oxase/DH_mid-dom_sf"/>
</dbReference>
<dbReference type="GO" id="GO:0003995">
    <property type="term" value="F:acyl-CoA dehydrogenase activity"/>
    <property type="evidence" value="ECO:0007669"/>
    <property type="project" value="TreeGrafter"/>
</dbReference>
<evidence type="ECO:0000256" key="5">
    <source>
        <dbReference type="ARBA" id="ARBA00023002"/>
    </source>
</evidence>
<dbReference type="Pfam" id="PF00441">
    <property type="entry name" value="Acyl-CoA_dh_1"/>
    <property type="match status" value="1"/>
</dbReference>
<feature type="domain" description="Acyl-CoA dehydrogenase/oxidase N-terminal" evidence="7">
    <location>
        <begin position="6"/>
        <end position="117"/>
    </location>
</feature>
<keyword evidence="4" id="KW-0274">FAD</keyword>
<dbReference type="InterPro" id="IPR009075">
    <property type="entry name" value="AcylCo_DH/oxidase_C"/>
</dbReference>
<proteinExistence type="inferred from homology"/>
<evidence type="ECO:0000256" key="4">
    <source>
        <dbReference type="ARBA" id="ARBA00022827"/>
    </source>
</evidence>
<dbReference type="PANTHER" id="PTHR43884">
    <property type="entry name" value="ACYL-COA DEHYDROGENASE"/>
    <property type="match status" value="1"/>
</dbReference>
<gene>
    <name evidence="8" type="ORF">FIL70_11590</name>
</gene>
<name>A0A5B8CGG4_SPHSA</name>
<sequence length="396" mass="43203">MNFELSAEQKILRNSVRRFTERDYSFNDRKAFLDDAAKHKRDNWSIFAENGWLGASLPEEFGGIGGSMVETAIIAQEFGRALVVEPYLGCGVMASHTILAAAAPHQQARYLPDLLSGRRRIALAYSEAQSRGMPEPIMLQAERVPDGYTLHGRKSLVLGGMEADCFIVSVVAGERPALLLVDAASPGLTITALELHDGNQAAQLSFEGVFVPSEALLGKPENALAALRHGLAHGTVALCAELIGVMERTIEMTADYLKSRVQFGVPIGKFQSLQHRLADMAAEMELARSMLFALLLAVDEGNEETTQRAVSQAKSLIGRAAKHICGQAIQMHGGVGMTDEHPIGHYFKRAVVADILLGSSDSHDGLRAETLERTLKTAELRWYELLPVWWTAKQSA</sequence>